<evidence type="ECO:0000256" key="2">
    <source>
        <dbReference type="ARBA" id="ARBA00023015"/>
    </source>
</evidence>
<keyword evidence="3" id="KW-0731">Sigma factor</keyword>
<dbReference type="InterPro" id="IPR014284">
    <property type="entry name" value="RNA_pol_sigma-70_dom"/>
</dbReference>
<proteinExistence type="inferred from homology"/>
<evidence type="ECO:0000256" key="1">
    <source>
        <dbReference type="ARBA" id="ARBA00010641"/>
    </source>
</evidence>
<evidence type="ECO:0000256" key="4">
    <source>
        <dbReference type="ARBA" id="ARBA00023163"/>
    </source>
</evidence>
<dbReference type="GO" id="GO:0006352">
    <property type="term" value="P:DNA-templated transcription initiation"/>
    <property type="evidence" value="ECO:0007669"/>
    <property type="project" value="InterPro"/>
</dbReference>
<feature type="domain" description="RNA polymerase sigma-70 region 2" evidence="5">
    <location>
        <begin position="40"/>
        <end position="98"/>
    </location>
</feature>
<evidence type="ECO:0000259" key="6">
    <source>
        <dbReference type="Pfam" id="PF08281"/>
    </source>
</evidence>
<protein>
    <submittedName>
        <fullName evidence="7">RNA polymerase sigma factor</fullName>
    </submittedName>
</protein>
<dbReference type="AlphaFoldDB" id="A0A0C7L5J3"/>
<comment type="similarity">
    <text evidence="1">Belongs to the sigma-70 factor family. ECF subfamily.</text>
</comment>
<dbReference type="Pfam" id="PF04542">
    <property type="entry name" value="Sigma70_r2"/>
    <property type="match status" value="1"/>
</dbReference>
<dbReference type="Proteomes" id="UP000049127">
    <property type="component" value="Unassembled WGS sequence"/>
</dbReference>
<dbReference type="NCBIfam" id="TIGR02937">
    <property type="entry name" value="sigma70-ECF"/>
    <property type="match status" value="1"/>
</dbReference>
<keyword evidence="2" id="KW-0805">Transcription regulation</keyword>
<dbReference type="Pfam" id="PF08281">
    <property type="entry name" value="Sigma70_r4_2"/>
    <property type="match status" value="1"/>
</dbReference>
<evidence type="ECO:0000259" key="5">
    <source>
        <dbReference type="Pfam" id="PF04542"/>
    </source>
</evidence>
<dbReference type="GO" id="GO:0003677">
    <property type="term" value="F:DNA binding"/>
    <property type="evidence" value="ECO:0007669"/>
    <property type="project" value="InterPro"/>
</dbReference>
<evidence type="ECO:0000313" key="8">
    <source>
        <dbReference type="Proteomes" id="UP000049127"/>
    </source>
</evidence>
<dbReference type="EMBL" id="CEKZ01000027">
    <property type="protein sequence ID" value="CEP41746.1"/>
    <property type="molecule type" value="Genomic_DNA"/>
</dbReference>
<organism evidence="7 8">
    <name type="scientific">Paraclostridium sordellii</name>
    <name type="common">Clostridium sordellii</name>
    <dbReference type="NCBI Taxonomy" id="1505"/>
    <lineage>
        <taxon>Bacteria</taxon>
        <taxon>Bacillati</taxon>
        <taxon>Bacillota</taxon>
        <taxon>Clostridia</taxon>
        <taxon>Peptostreptococcales</taxon>
        <taxon>Peptostreptococcaceae</taxon>
        <taxon>Paraclostridium</taxon>
    </lineage>
</organism>
<name>A0A0C7L5J3_PARSO</name>
<dbReference type="RefSeq" id="WP_077068041.1">
    <property type="nucleotide sequence ID" value="NZ_CEKZ01000027.1"/>
</dbReference>
<gene>
    <name evidence="7" type="primary">sigV_4</name>
    <name evidence="7" type="ORF">R28058_32471</name>
</gene>
<dbReference type="PANTHER" id="PTHR43133">
    <property type="entry name" value="RNA POLYMERASE ECF-TYPE SIGMA FACTO"/>
    <property type="match status" value="1"/>
</dbReference>
<dbReference type="InterPro" id="IPR013325">
    <property type="entry name" value="RNA_pol_sigma_r2"/>
</dbReference>
<dbReference type="InterPro" id="IPR013324">
    <property type="entry name" value="RNA_pol_sigma_r3/r4-like"/>
</dbReference>
<evidence type="ECO:0000256" key="3">
    <source>
        <dbReference type="ARBA" id="ARBA00023082"/>
    </source>
</evidence>
<dbReference type="SUPFAM" id="SSF88946">
    <property type="entry name" value="Sigma2 domain of RNA polymerase sigma factors"/>
    <property type="match status" value="1"/>
</dbReference>
<dbReference type="InterPro" id="IPR036388">
    <property type="entry name" value="WH-like_DNA-bd_sf"/>
</dbReference>
<dbReference type="Gene3D" id="1.10.10.10">
    <property type="entry name" value="Winged helix-like DNA-binding domain superfamily/Winged helix DNA-binding domain"/>
    <property type="match status" value="1"/>
</dbReference>
<dbReference type="InterPro" id="IPR039425">
    <property type="entry name" value="RNA_pol_sigma-70-like"/>
</dbReference>
<dbReference type="GO" id="GO:0016987">
    <property type="term" value="F:sigma factor activity"/>
    <property type="evidence" value="ECO:0007669"/>
    <property type="project" value="UniProtKB-KW"/>
</dbReference>
<dbReference type="PANTHER" id="PTHR43133:SF51">
    <property type="entry name" value="RNA POLYMERASE SIGMA FACTOR"/>
    <property type="match status" value="1"/>
</dbReference>
<dbReference type="InterPro" id="IPR013249">
    <property type="entry name" value="RNA_pol_sigma70_r4_t2"/>
</dbReference>
<dbReference type="InterPro" id="IPR007627">
    <property type="entry name" value="RNA_pol_sigma70_r2"/>
</dbReference>
<dbReference type="OrthoDB" id="9782703at2"/>
<reference evidence="8" key="1">
    <citation type="submission" date="2015-01" db="EMBL/GenBank/DDBJ databases">
        <authorList>
            <person name="Aslett M.A."/>
            <person name="De Silva N."/>
        </authorList>
    </citation>
    <scope>NUCLEOTIDE SEQUENCE [LARGE SCALE GENOMIC DNA]</scope>
    <source>
        <strain evidence="8">R28058</strain>
    </source>
</reference>
<evidence type="ECO:0000313" key="7">
    <source>
        <dbReference type="EMBL" id="CEP41746.1"/>
    </source>
</evidence>
<sequence length="189" mass="22662">MTENIVLKRVRLFSKKSKLIEEIDLLSAAKRGSDEAFEELINIYKEYLYKMAFIYTKNEHDALDIYQETVYKIYLNIDKLKDSSYFKTWITRILINNVNMKNRHVNRFKDVEVEDYIGEIEYSSIEEKIDLYDAIDVLEEKYKTPIILQYFQDLTVSQISKIMDCNENTVKSYIRRGKKKLYDLLKEES</sequence>
<feature type="domain" description="RNA polymerase sigma factor 70 region 4 type 2" evidence="6">
    <location>
        <begin position="130"/>
        <end position="181"/>
    </location>
</feature>
<dbReference type="CDD" id="cd06171">
    <property type="entry name" value="Sigma70_r4"/>
    <property type="match status" value="1"/>
</dbReference>
<dbReference type="Gene3D" id="1.10.1740.10">
    <property type="match status" value="1"/>
</dbReference>
<accession>A0A0C7L5J3</accession>
<keyword evidence="4" id="KW-0804">Transcription</keyword>
<dbReference type="SUPFAM" id="SSF88659">
    <property type="entry name" value="Sigma3 and sigma4 domains of RNA polymerase sigma factors"/>
    <property type="match status" value="1"/>
</dbReference>